<reference evidence="10" key="2">
    <citation type="submission" date="2011-06" db="UniProtKB">
        <authorList>
            <consortium name="Ensembl"/>
        </authorList>
    </citation>
    <scope>IDENTIFICATION</scope>
</reference>
<dbReference type="Gene3D" id="1.10.287.110">
    <property type="entry name" value="DnaJ domain"/>
    <property type="match status" value="1"/>
</dbReference>
<dbReference type="eggNOG" id="KOG3442">
    <property type="taxonomic scope" value="Eukaryota"/>
</dbReference>
<dbReference type="GO" id="GO:0030150">
    <property type="term" value="P:protein import into mitochondrial matrix"/>
    <property type="evidence" value="ECO:0007669"/>
    <property type="project" value="InterPro"/>
</dbReference>
<evidence type="ECO:0000313" key="10">
    <source>
        <dbReference type="Ensembl" id="ENSXETP00000037687"/>
    </source>
</evidence>
<keyword evidence="5" id="KW-0653">Protein transport</keyword>
<name>F7CF92_XENTR</name>
<comment type="similarity">
    <text evidence="2">Belongs to the TIM16/PAM16 family.</text>
</comment>
<proteinExistence type="inferred from homology"/>
<dbReference type="GO" id="GO:0001405">
    <property type="term" value="C:PAM complex, Tim23 associated import motor"/>
    <property type="evidence" value="ECO:0007669"/>
    <property type="project" value="UniProtKB-ARBA"/>
</dbReference>
<evidence type="ECO:0000256" key="2">
    <source>
        <dbReference type="ARBA" id="ARBA00008817"/>
    </source>
</evidence>
<sequence length="132" mass="14805">MFKFSQKDIIYLAQIMVMGMQVVGRAFTRALRQEFAASRAAAEARGRAGTESAAVSSLSGISLQEAQQILNVSKLTPEEIQKNYEHLFKVNDKEVGGSFYLQSKVVRAKERLDQEMDIQSKTEKPKDETTQT</sequence>
<dbReference type="InterPro" id="IPR036869">
    <property type="entry name" value="J_dom_sf"/>
</dbReference>
<dbReference type="HOGENOM" id="CLU_101461_3_0_1"/>
<dbReference type="InterPro" id="IPR005341">
    <property type="entry name" value="Tim16"/>
</dbReference>
<organism evidence="10">
    <name type="scientific">Xenopus tropicalis</name>
    <name type="common">Western clawed frog</name>
    <name type="synonym">Silurana tropicalis</name>
    <dbReference type="NCBI Taxonomy" id="8364"/>
    <lineage>
        <taxon>Eukaryota</taxon>
        <taxon>Metazoa</taxon>
        <taxon>Chordata</taxon>
        <taxon>Craniata</taxon>
        <taxon>Vertebrata</taxon>
        <taxon>Euteleostomi</taxon>
        <taxon>Amphibia</taxon>
        <taxon>Batrachia</taxon>
        <taxon>Anura</taxon>
        <taxon>Pipoidea</taxon>
        <taxon>Pipidae</taxon>
        <taxon>Xenopodinae</taxon>
        <taxon>Xenopus</taxon>
        <taxon>Silurana</taxon>
    </lineage>
</organism>
<keyword evidence="8" id="KW-0472">Membrane</keyword>
<evidence type="ECO:0000256" key="3">
    <source>
        <dbReference type="ARBA" id="ARBA00022448"/>
    </source>
</evidence>
<evidence type="ECO:0000256" key="5">
    <source>
        <dbReference type="ARBA" id="ARBA00022927"/>
    </source>
</evidence>
<evidence type="ECO:0000256" key="6">
    <source>
        <dbReference type="ARBA" id="ARBA00023010"/>
    </source>
</evidence>
<comment type="subcellular location">
    <subcellularLocation>
        <location evidence="1">Mitochondrion inner membrane</location>
        <topology evidence="1">Peripheral membrane protein</topology>
    </subcellularLocation>
</comment>
<evidence type="ECO:0000256" key="9">
    <source>
        <dbReference type="SAM" id="MobiDB-lite"/>
    </source>
</evidence>
<keyword evidence="3" id="KW-0813">Transport</keyword>
<dbReference type="Ensembl" id="ENSXETT00000037687">
    <property type="protein sequence ID" value="ENSXETP00000037687"/>
    <property type="gene ID" value="ENSXETG00000048846"/>
</dbReference>
<evidence type="ECO:0000256" key="7">
    <source>
        <dbReference type="ARBA" id="ARBA00023128"/>
    </source>
</evidence>
<accession>F7CF92</accession>
<dbReference type="Pfam" id="PF03656">
    <property type="entry name" value="Pam16"/>
    <property type="match status" value="1"/>
</dbReference>
<keyword evidence="7" id="KW-0496">Mitochondrion</keyword>
<keyword evidence="6" id="KW-0811">Translocation</keyword>
<evidence type="ECO:0000256" key="8">
    <source>
        <dbReference type="ARBA" id="ARBA00023136"/>
    </source>
</evidence>
<evidence type="ECO:0000256" key="1">
    <source>
        <dbReference type="ARBA" id="ARBA00004637"/>
    </source>
</evidence>
<dbReference type="PANTHER" id="PTHR12388">
    <property type="entry name" value="MITOCHONDRIA ASSOCIATED GRANULOCYTE MACROPHAGE CSF SIGNALING MOLECULE"/>
    <property type="match status" value="1"/>
</dbReference>
<keyword evidence="4" id="KW-0999">Mitochondrion inner membrane</keyword>
<dbReference type="PANTHER" id="PTHR12388:SF0">
    <property type="entry name" value="MITOCHONDRIAL IMPORT INNER MEMBRANE TRANSLOCASE SUBUNIT TIM16"/>
    <property type="match status" value="1"/>
</dbReference>
<dbReference type="GeneTree" id="ENSGT00390000012037"/>
<dbReference type="AlphaFoldDB" id="F7CF92"/>
<dbReference type="FunFam" id="1.10.287.110:FF:000006">
    <property type="entry name" value="Import inner membrane translocase subunit TIM16"/>
    <property type="match status" value="1"/>
</dbReference>
<feature type="region of interest" description="Disordered" evidence="9">
    <location>
        <begin position="112"/>
        <end position="132"/>
    </location>
</feature>
<evidence type="ECO:0000256" key="4">
    <source>
        <dbReference type="ARBA" id="ARBA00022792"/>
    </source>
</evidence>
<reference evidence="10" key="1">
    <citation type="journal article" date="2010" name="Science">
        <title>The genome of the Western clawed frog Xenopus tropicalis.</title>
        <authorList>
            <person name="Hellsten U."/>
            <person name="Harland R.M."/>
            <person name="Gilchrist M.J."/>
            <person name="Hendrix D."/>
            <person name="Jurka J."/>
            <person name="Kapitonov V."/>
            <person name="Ovcharenko I."/>
            <person name="Putnam N.H."/>
            <person name="Shu S."/>
            <person name="Taher L."/>
            <person name="Blitz I.L."/>
            <person name="Blumberg B."/>
            <person name="Dichmann D.S."/>
            <person name="Dubchak I."/>
            <person name="Amaya E."/>
            <person name="Detter J.C."/>
            <person name="Fletcher R."/>
            <person name="Gerhard D.S."/>
            <person name="Goodstein D."/>
            <person name="Graves T."/>
            <person name="Grigoriev I.V."/>
            <person name="Grimwood J."/>
            <person name="Kawashima T."/>
            <person name="Lindquist E."/>
            <person name="Lucas S.M."/>
            <person name="Mead P.E."/>
            <person name="Mitros T."/>
            <person name="Ogino H."/>
            <person name="Ohta Y."/>
            <person name="Poliakov A.V."/>
            <person name="Pollet N."/>
            <person name="Robert J."/>
            <person name="Salamov A."/>
            <person name="Sater A.K."/>
            <person name="Schmutz J."/>
            <person name="Terry A."/>
            <person name="Vize P.D."/>
            <person name="Warren W.C."/>
            <person name="Wells D."/>
            <person name="Wills A."/>
            <person name="Wilson R.K."/>
            <person name="Zimmerman L.B."/>
            <person name="Zorn A.M."/>
            <person name="Grainger R."/>
            <person name="Grammer T."/>
            <person name="Khokha M.K."/>
            <person name="Richardson P.M."/>
            <person name="Rokhsar D.S."/>
        </authorList>
    </citation>
    <scope>NUCLEOTIDE SEQUENCE [LARGE SCALE GENOMIC DNA]</scope>
    <source>
        <strain evidence="10">Nigerian</strain>
    </source>
</reference>
<gene>
    <name evidence="10" type="primary">pam16</name>
</gene>
<protein>
    <submittedName>
        <fullName evidence="10">Mitochondrial import inner membrane translocase subunit tim16</fullName>
    </submittedName>
</protein>